<protein>
    <submittedName>
        <fullName evidence="2">Uncharacterized protein</fullName>
    </submittedName>
</protein>
<organism evidence="2 3">
    <name type="scientific">Trichostrongylus colubriformis</name>
    <name type="common">Black scour worm</name>
    <dbReference type="NCBI Taxonomy" id="6319"/>
    <lineage>
        <taxon>Eukaryota</taxon>
        <taxon>Metazoa</taxon>
        <taxon>Ecdysozoa</taxon>
        <taxon>Nematoda</taxon>
        <taxon>Chromadorea</taxon>
        <taxon>Rhabditida</taxon>
        <taxon>Rhabditina</taxon>
        <taxon>Rhabditomorpha</taxon>
        <taxon>Strongyloidea</taxon>
        <taxon>Trichostrongylidae</taxon>
        <taxon>Trichostrongylus</taxon>
    </lineage>
</organism>
<proteinExistence type="predicted"/>
<reference evidence="2 3" key="1">
    <citation type="submission" date="2019-10" db="EMBL/GenBank/DDBJ databases">
        <title>Assembly and Annotation for the nematode Trichostrongylus colubriformis.</title>
        <authorList>
            <person name="Martin J."/>
        </authorList>
    </citation>
    <scope>NUCLEOTIDE SEQUENCE [LARGE SCALE GENOMIC DNA]</scope>
    <source>
        <strain evidence="2">G859</strain>
        <tissue evidence="2">Whole worm</tissue>
    </source>
</reference>
<dbReference type="Proteomes" id="UP001331761">
    <property type="component" value="Unassembled WGS sequence"/>
</dbReference>
<feature type="compositionally biased region" description="Acidic residues" evidence="1">
    <location>
        <begin position="33"/>
        <end position="43"/>
    </location>
</feature>
<feature type="region of interest" description="Disordered" evidence="1">
    <location>
        <begin position="26"/>
        <end position="84"/>
    </location>
</feature>
<accession>A0AAN8FMM4</accession>
<dbReference type="AlphaFoldDB" id="A0AAN8FMM4"/>
<keyword evidence="3" id="KW-1185">Reference proteome</keyword>
<evidence type="ECO:0000313" key="2">
    <source>
        <dbReference type="EMBL" id="KAK5966983.1"/>
    </source>
</evidence>
<comment type="caution">
    <text evidence="2">The sequence shown here is derived from an EMBL/GenBank/DDBJ whole genome shotgun (WGS) entry which is preliminary data.</text>
</comment>
<evidence type="ECO:0000313" key="3">
    <source>
        <dbReference type="Proteomes" id="UP001331761"/>
    </source>
</evidence>
<name>A0AAN8FMM4_TRICO</name>
<feature type="non-terminal residue" evidence="2">
    <location>
        <position position="1"/>
    </location>
</feature>
<sequence length="84" mass="9655">QILHQYPPKPARPSVPPRFRVIFCERSSMSDNNEPEIRDEDVTPDYSKYSEDSVPPPEKEIKHTHPGRPDLDYEDTPVGPAPEE</sequence>
<evidence type="ECO:0000256" key="1">
    <source>
        <dbReference type="SAM" id="MobiDB-lite"/>
    </source>
</evidence>
<feature type="compositionally biased region" description="Basic and acidic residues" evidence="1">
    <location>
        <begin position="57"/>
        <end position="71"/>
    </location>
</feature>
<gene>
    <name evidence="2" type="ORF">GCK32_003234</name>
</gene>
<dbReference type="EMBL" id="WIXE01022916">
    <property type="protein sequence ID" value="KAK5966983.1"/>
    <property type="molecule type" value="Genomic_DNA"/>
</dbReference>